<feature type="domain" description="PPM-type phosphatase" evidence="2">
    <location>
        <begin position="43"/>
        <end position="265"/>
    </location>
</feature>
<sequence>MDSYTYDRRQFSRHELSNQLIQNELALAGQIQRSFLPTASQCLKRYELAGQSISCIEVGGDYFDYLYGPEFQDESLKIIVGDVSGHGIDAALLMSSARTFLRARAINSGTATQVVSAMNRHFYLDHSRTGHFMTLFYLDINLDSGHATWVRAGHEPATVFAPSINEFHELKGAGVPLGVDYNYCYSEYFLPQLAEGTIIAIGTDGIWEARNENGKFFGKDRFKSILQETADFSAQEIINAVFDELGMFCRGVPLDDDVTLVIVKVV</sequence>
<dbReference type="PANTHER" id="PTHR43156:SF2">
    <property type="entry name" value="STAGE II SPORULATION PROTEIN E"/>
    <property type="match status" value="1"/>
</dbReference>
<keyword evidence="1" id="KW-0378">Hydrolase</keyword>
<proteinExistence type="predicted"/>
<evidence type="ECO:0000256" key="1">
    <source>
        <dbReference type="ARBA" id="ARBA00022801"/>
    </source>
</evidence>
<organism evidence="3 4">
    <name type="scientific">Desulfopila aestuarii DSM 18488</name>
    <dbReference type="NCBI Taxonomy" id="1121416"/>
    <lineage>
        <taxon>Bacteria</taxon>
        <taxon>Pseudomonadati</taxon>
        <taxon>Thermodesulfobacteriota</taxon>
        <taxon>Desulfobulbia</taxon>
        <taxon>Desulfobulbales</taxon>
        <taxon>Desulfocapsaceae</taxon>
        <taxon>Desulfopila</taxon>
    </lineage>
</organism>
<dbReference type="STRING" id="1121416.SAMN02745220_04285"/>
<gene>
    <name evidence="3" type="ORF">SAMN02745220_04285</name>
</gene>
<dbReference type="InterPro" id="IPR001932">
    <property type="entry name" value="PPM-type_phosphatase-like_dom"/>
</dbReference>
<evidence type="ECO:0000313" key="4">
    <source>
        <dbReference type="Proteomes" id="UP000184603"/>
    </source>
</evidence>
<dbReference type="PANTHER" id="PTHR43156">
    <property type="entry name" value="STAGE II SPORULATION PROTEIN E-RELATED"/>
    <property type="match status" value="1"/>
</dbReference>
<dbReference type="Gene3D" id="3.60.40.10">
    <property type="entry name" value="PPM-type phosphatase domain"/>
    <property type="match status" value="1"/>
</dbReference>
<evidence type="ECO:0000259" key="2">
    <source>
        <dbReference type="SMART" id="SM00331"/>
    </source>
</evidence>
<protein>
    <submittedName>
        <fullName evidence="3">Serine phosphatase RsbU, regulator of sigma subunit</fullName>
    </submittedName>
</protein>
<dbReference type="Proteomes" id="UP000184603">
    <property type="component" value="Unassembled WGS sequence"/>
</dbReference>
<dbReference type="EMBL" id="FRFE01000030">
    <property type="protein sequence ID" value="SHO51930.1"/>
    <property type="molecule type" value="Genomic_DNA"/>
</dbReference>
<dbReference type="OrthoDB" id="343514at2"/>
<dbReference type="AlphaFoldDB" id="A0A1M7YH37"/>
<dbReference type="SMART" id="SM00331">
    <property type="entry name" value="PP2C_SIG"/>
    <property type="match status" value="1"/>
</dbReference>
<keyword evidence="4" id="KW-1185">Reference proteome</keyword>
<dbReference type="GO" id="GO:0016791">
    <property type="term" value="F:phosphatase activity"/>
    <property type="evidence" value="ECO:0007669"/>
    <property type="project" value="TreeGrafter"/>
</dbReference>
<dbReference type="InterPro" id="IPR036457">
    <property type="entry name" value="PPM-type-like_dom_sf"/>
</dbReference>
<name>A0A1M7YH37_9BACT</name>
<dbReference type="Pfam" id="PF07228">
    <property type="entry name" value="SpoIIE"/>
    <property type="match status" value="1"/>
</dbReference>
<reference evidence="3 4" key="1">
    <citation type="submission" date="2016-12" db="EMBL/GenBank/DDBJ databases">
        <authorList>
            <person name="Song W.-J."/>
            <person name="Kurnit D.M."/>
        </authorList>
    </citation>
    <scope>NUCLEOTIDE SEQUENCE [LARGE SCALE GENOMIC DNA]</scope>
    <source>
        <strain evidence="3 4">DSM 18488</strain>
    </source>
</reference>
<accession>A0A1M7YH37</accession>
<evidence type="ECO:0000313" key="3">
    <source>
        <dbReference type="EMBL" id="SHO51930.1"/>
    </source>
</evidence>
<dbReference type="SUPFAM" id="SSF81606">
    <property type="entry name" value="PP2C-like"/>
    <property type="match status" value="1"/>
</dbReference>
<dbReference type="InterPro" id="IPR052016">
    <property type="entry name" value="Bact_Sigma-Reg"/>
</dbReference>
<dbReference type="RefSeq" id="WP_073615702.1">
    <property type="nucleotide sequence ID" value="NZ_FRFE01000030.1"/>
</dbReference>